<dbReference type="EMBL" id="KX118105">
    <property type="protein sequence ID" value="AOB42320.1"/>
    <property type="molecule type" value="Genomic_DNA"/>
</dbReference>
<dbReference type="RefSeq" id="WP_000279683.1">
    <property type="nucleotide sequence ID" value="NZ_CAUZIA010000052.1"/>
</dbReference>
<name>A0A1B2RCV2_ACIBA</name>
<accession>A0A1B2RCV2</accession>
<reference evidence="1" key="1">
    <citation type="journal article" date="2016" name="Gut Pathog.">
        <title>Genome sequence of OXA-23 producing Acinetobacter baumannii IHIT7853, a carbapenem-resistant strain from a cat belonging to international clone IC1.</title>
        <authorList>
            <person name="Ewers C."/>
            <person name="Klotz P."/>
            <person name="Scheufen S."/>
            <person name="Leidner U."/>
            <person name="Gottig S."/>
            <person name="Semmler T."/>
        </authorList>
    </citation>
    <scope>NUCLEOTIDE SEQUENCE</scope>
    <source>
        <strain evidence="1">IHIT7853</strain>
        <plasmid evidence="1">IHIT7853-OXA-23</plasmid>
    </source>
</reference>
<sequence>MAVLLREIGKLLAVLDESVWMENAKREVNDIASFWSNYQYAFQAILNNNMSIPADEHKSRRVKSVLTKNKFWSSGLEGLKSLYKENQLSVEDLQLLMDGYNEEAENIFMANDFSRFKTLSNLSAQEISEVMNINKNSVLSWVGHKRNMPKQAYNDAKRLFKNFR</sequence>
<proteinExistence type="predicted"/>
<geneLocation type="plasmid" evidence="1">
    <name>IHIT7853-OXA-23</name>
</geneLocation>
<organism evidence="1">
    <name type="scientific">Acinetobacter baumannii</name>
    <dbReference type="NCBI Taxonomy" id="470"/>
    <lineage>
        <taxon>Bacteria</taxon>
        <taxon>Pseudomonadati</taxon>
        <taxon>Pseudomonadota</taxon>
        <taxon>Gammaproteobacteria</taxon>
        <taxon>Moraxellales</taxon>
        <taxon>Moraxellaceae</taxon>
        <taxon>Acinetobacter</taxon>
        <taxon>Acinetobacter calcoaceticus/baumannii complex</taxon>
    </lineage>
</organism>
<keyword evidence="1" id="KW-0614">Plasmid</keyword>
<dbReference type="AlphaFoldDB" id="A0A1B2RCV2"/>
<evidence type="ECO:0000313" key="1">
    <source>
        <dbReference type="EMBL" id="AOB42320.1"/>
    </source>
</evidence>
<protein>
    <submittedName>
        <fullName evidence="1">Uncharacterized protein</fullName>
    </submittedName>
</protein>
<dbReference type="PATRIC" id="fig|470.2118.peg.3823"/>